<feature type="chain" id="PRO_5046630017" evidence="1">
    <location>
        <begin position="27"/>
        <end position="195"/>
    </location>
</feature>
<keyword evidence="1" id="KW-0732">Signal</keyword>
<organism evidence="2 3">
    <name type="scientific">Pantoea eucrina</name>
    <dbReference type="NCBI Taxonomy" id="472693"/>
    <lineage>
        <taxon>Bacteria</taxon>
        <taxon>Pseudomonadati</taxon>
        <taxon>Pseudomonadota</taxon>
        <taxon>Gammaproteobacteria</taxon>
        <taxon>Enterobacterales</taxon>
        <taxon>Erwiniaceae</taxon>
        <taxon>Pantoea</taxon>
    </lineage>
</organism>
<evidence type="ECO:0000313" key="3">
    <source>
        <dbReference type="Proteomes" id="UP001288620"/>
    </source>
</evidence>
<reference evidence="3" key="1">
    <citation type="submission" date="2023-07" db="EMBL/GenBank/DDBJ databases">
        <title>Structural and functional analysis of rice phyllospheric bacteria for their antimicrobial properties and defense elicitation against blast disease.</title>
        <authorList>
            <person name="Sahu K.P."/>
            <person name="Asharani P."/>
            <person name="Kumar M."/>
            <person name="Reddy B."/>
            <person name="Kumar A."/>
        </authorList>
    </citation>
    <scope>NUCLEOTIDE SEQUENCE [LARGE SCALE GENOMIC DNA]</scope>
    <source>
        <strain evidence="3">OsEp_Plm_30P10</strain>
    </source>
</reference>
<dbReference type="EMBL" id="JAOBTT010000002">
    <property type="protein sequence ID" value="MDZ7280045.1"/>
    <property type="molecule type" value="Genomic_DNA"/>
</dbReference>
<accession>A0ABU5LK20</accession>
<proteinExistence type="predicted"/>
<sequence length="195" mass="21422">MKHVSLSPLLAGLLLLTGCTQPAAQAGGGGTIDAINHTKWAINRFSVDNRSGIDIIGPFQGGGGGCCYSVSASWTPGKTVRVDWETGVAFASDVPEIPAPTRPPYKGQNNKTWTEEISKYNQQRRIWYRKINVLKRQHSKTVPLPDYNGEDVCGITVHFLPCDEVKVTTSCYTYGSPAYPIKEPVRMKEPKVCPR</sequence>
<gene>
    <name evidence="2" type="ORF">N4G40_17480</name>
</gene>
<dbReference type="RefSeq" id="WP_322543942.1">
    <property type="nucleotide sequence ID" value="NZ_JAOBTT010000002.1"/>
</dbReference>
<dbReference type="PROSITE" id="PS51257">
    <property type="entry name" value="PROKAR_LIPOPROTEIN"/>
    <property type="match status" value="1"/>
</dbReference>
<evidence type="ECO:0000256" key="1">
    <source>
        <dbReference type="SAM" id="SignalP"/>
    </source>
</evidence>
<keyword evidence="3" id="KW-1185">Reference proteome</keyword>
<dbReference type="InterPro" id="IPR021733">
    <property type="entry name" value="DUF3304"/>
</dbReference>
<comment type="caution">
    <text evidence="2">The sequence shown here is derived from an EMBL/GenBank/DDBJ whole genome shotgun (WGS) entry which is preliminary data.</text>
</comment>
<protein>
    <submittedName>
        <fullName evidence="2">DUF3304 domain-containing protein</fullName>
    </submittedName>
</protein>
<dbReference type="Proteomes" id="UP001288620">
    <property type="component" value="Unassembled WGS sequence"/>
</dbReference>
<feature type="signal peptide" evidence="1">
    <location>
        <begin position="1"/>
        <end position="26"/>
    </location>
</feature>
<name>A0ABU5LK20_9GAMM</name>
<evidence type="ECO:0000313" key="2">
    <source>
        <dbReference type="EMBL" id="MDZ7280045.1"/>
    </source>
</evidence>
<dbReference type="Pfam" id="PF11745">
    <property type="entry name" value="DUF3304"/>
    <property type="match status" value="1"/>
</dbReference>